<dbReference type="Proteomes" id="UP000799324">
    <property type="component" value="Unassembled WGS sequence"/>
</dbReference>
<comment type="similarity">
    <text evidence="2">Belongs to the GMC oxidoreductase family.</text>
</comment>
<evidence type="ECO:0000256" key="13">
    <source>
        <dbReference type="ARBA" id="ARBA00049723"/>
    </source>
</evidence>
<dbReference type="Gene3D" id="3.40.50.1820">
    <property type="entry name" value="alpha/beta hydrolase"/>
    <property type="match status" value="1"/>
</dbReference>
<evidence type="ECO:0000256" key="8">
    <source>
        <dbReference type="ARBA" id="ARBA00023166"/>
    </source>
</evidence>
<dbReference type="InterPro" id="IPR036188">
    <property type="entry name" value="FAD/NAD-bd_sf"/>
</dbReference>
<evidence type="ECO:0000256" key="6">
    <source>
        <dbReference type="ARBA" id="ARBA00023002"/>
    </source>
</evidence>
<comment type="cofactor">
    <cofactor evidence="1">
        <name>FAD</name>
        <dbReference type="ChEBI" id="CHEBI:57692"/>
    </cofactor>
</comment>
<evidence type="ECO:0000256" key="16">
    <source>
        <dbReference type="SAM" id="MobiDB-lite"/>
    </source>
</evidence>
<evidence type="ECO:0000256" key="10">
    <source>
        <dbReference type="ARBA" id="ARBA00023235"/>
    </source>
</evidence>
<sequence length="1378" mass="150581">MACFVWAGLILVVAYGCHSRICGFAWTLNIRQRRWLLGKSPSSAVDPEGLDCRKASPDAAGPRFPRLGKPVPCMKPEYDVVVVGSGYGGGVAASRMARAGKSVAILELGTERWPGEYPSSLKDVTRDFHVTGETTSGSSLTSKWTSGRKTGMYHLIQGEGQDVFVGNGLGGTSLINANVCLRAEHRTLQLEEWPAEIRQDPSSLDQYYARAERMLQPMPYPFNYQHLKKLEVFNEQAHALGKANDFYIVPQTTFFHNGPNNAGVQMNASTCSGQDCTGINDGSKNSVLMNYLPDAWNHGAEIFCECELRYIQKDPSGDGNGYVVYYAWHGNGRAHFKDDFHEQLMWVRAKEICFLGAGAIGTTEILLRSQARGMGMSSLVGQKMSGNGDMLSFGYNSNRIINGVGSEEPPALNPCGPTVTSIIDSRGSDASPNVRDGYVLQEGAIPAALAPVIQGLLEAHANSLPSWPMKRLLSRVKGFLFGSYSAGCSVNRTQSYLVMSHDNREGSISLQNDRPHLAFSGVERVGKIGRIQAVLQRATSAIGGSLINAPSISVHPLGGARMSSDGTGRHGVVNHLGQVFTGLGAEVHEGLVCCDGSILPTSLGVNPFATITALAERACDQLAISRQWTFNETPNGRLDLFGAPAKSFPLLDEKHDMDYRRLHDQSDGASFTEIMDGFIYIGSNIDDFETANKVARGSNSSARLFTSIEIPSVEALQNEPNYAAIASGTLSCYALSKDTLLILHGGVRFFTAEENHADCVKVSYTLSLLSASGDHYLLHGYKSIDSGIAFSLTKVWKATTTLYTTITRPDGSVVGRGILHISTSNFIRELCTLRSMKQGSYRPVLHFITFFLSHTLPYFLAPFRPARYPPSDSDHGPAPIPPKSGPSDTISLTAKDGTITNLKRWDPPPERAKHDIPILLIPGASVDDTVFTLPTIPTNTIDYFTSRGYRCYVHTLRFGKTPAARLGHTVYEARWDVHASLEYVRSVDTETDGRKKQVYVICHCLGSIATSMALLTGAVPSSWIAGMTCSQVFFNLHFSPDNSWKARHPILLKAYRLLLGDWYPTSPPYTDPSSPSPPPALNLIQPISNNPWPRALPKPKLINLLKPIIPTILSTYLQTTLHALLDTLLKFYPIGPAHEYCTNSTCHRSNLIFGRCFTHGNLNRATHDRMHDWFGGAHMRFLEHLMALGRGGEGGVWMGREGLDAGQGKEEGTGDGMEGIGYGEEKDTDTATKDIGQYNDNNNGDDSDTTFTDLLATPGNLSRLQGLPILFLHGSANAVFDPLSTARSLEICRDAFGERDECGRERFQRIVVQGYGHLDTWMGWCSARDVFPWVEGHVRGVRGDRGGGGGRVRGEEEDGDGFVKVERDGECESHTLSL</sequence>
<dbReference type="Gene3D" id="3.50.50.60">
    <property type="entry name" value="FAD/NAD(P)-binding domain"/>
    <property type="match status" value="3"/>
</dbReference>
<dbReference type="PANTHER" id="PTHR47470">
    <property type="entry name" value="CHOLESTEROL OXIDASE"/>
    <property type="match status" value="1"/>
</dbReference>
<dbReference type="InterPro" id="IPR029058">
    <property type="entry name" value="AB_hydrolase_fold"/>
</dbReference>
<dbReference type="GO" id="GO:0008203">
    <property type="term" value="P:cholesterol metabolic process"/>
    <property type="evidence" value="ECO:0007669"/>
    <property type="project" value="UniProtKB-KW"/>
</dbReference>
<dbReference type="Pfam" id="PF05199">
    <property type="entry name" value="GMC_oxred_C"/>
    <property type="match status" value="1"/>
</dbReference>
<evidence type="ECO:0000256" key="3">
    <source>
        <dbReference type="ARBA" id="ARBA00022548"/>
    </source>
</evidence>
<evidence type="ECO:0000256" key="2">
    <source>
        <dbReference type="ARBA" id="ARBA00010790"/>
    </source>
</evidence>
<proteinExistence type="inferred from homology"/>
<keyword evidence="8" id="KW-1207">Sterol metabolism</keyword>
<dbReference type="SUPFAM" id="SSF51905">
    <property type="entry name" value="FAD/NAD(P)-binding domain"/>
    <property type="match status" value="1"/>
</dbReference>
<keyword evidence="10" id="KW-0413">Isomerase</keyword>
<dbReference type="EC" id="5.3.3.1" evidence="11"/>
<evidence type="ECO:0000256" key="14">
    <source>
        <dbReference type="ARBA" id="ARBA00049744"/>
    </source>
</evidence>
<evidence type="ECO:0000313" key="19">
    <source>
        <dbReference type="EMBL" id="KAF2656879.1"/>
    </source>
</evidence>
<evidence type="ECO:0000256" key="9">
    <source>
        <dbReference type="ARBA" id="ARBA00023221"/>
    </source>
</evidence>
<feature type="region of interest" description="Disordered" evidence="16">
    <location>
        <begin position="870"/>
        <end position="891"/>
    </location>
</feature>
<name>A0A6A6TA93_9PLEO</name>
<keyword evidence="9" id="KW-0753">Steroid metabolism</keyword>
<reference evidence="19" key="1">
    <citation type="journal article" date="2020" name="Stud. Mycol.">
        <title>101 Dothideomycetes genomes: a test case for predicting lifestyles and emergence of pathogens.</title>
        <authorList>
            <person name="Haridas S."/>
            <person name="Albert R."/>
            <person name="Binder M."/>
            <person name="Bloem J."/>
            <person name="Labutti K."/>
            <person name="Salamov A."/>
            <person name="Andreopoulos B."/>
            <person name="Baker S."/>
            <person name="Barry K."/>
            <person name="Bills G."/>
            <person name="Bluhm B."/>
            <person name="Cannon C."/>
            <person name="Castanera R."/>
            <person name="Culley D."/>
            <person name="Daum C."/>
            <person name="Ezra D."/>
            <person name="Gonzalez J."/>
            <person name="Henrissat B."/>
            <person name="Kuo A."/>
            <person name="Liang C."/>
            <person name="Lipzen A."/>
            <person name="Lutzoni F."/>
            <person name="Magnuson J."/>
            <person name="Mondo S."/>
            <person name="Nolan M."/>
            <person name="Ohm R."/>
            <person name="Pangilinan J."/>
            <person name="Park H.-J."/>
            <person name="Ramirez L."/>
            <person name="Alfaro M."/>
            <person name="Sun H."/>
            <person name="Tritt A."/>
            <person name="Yoshinaga Y."/>
            <person name="Zwiers L.-H."/>
            <person name="Turgeon B."/>
            <person name="Goodwin S."/>
            <person name="Spatafora J."/>
            <person name="Crous P."/>
            <person name="Grigoriev I."/>
        </authorList>
    </citation>
    <scope>NUCLEOTIDE SEQUENCE</scope>
    <source>
        <strain evidence="19">CBS 122681</strain>
    </source>
</reference>
<dbReference type="InterPro" id="IPR007867">
    <property type="entry name" value="GMC_OxRtase_C"/>
</dbReference>
<dbReference type="SUPFAM" id="SSF53474">
    <property type="entry name" value="alpha/beta-Hydrolases"/>
    <property type="match status" value="1"/>
</dbReference>
<dbReference type="EC" id="1.1.3.6" evidence="13"/>
<feature type="domain" description="Glucose-methanol-choline oxidoreductase C-terminal" evidence="18">
    <location>
        <begin position="553"/>
        <end position="615"/>
    </location>
</feature>
<keyword evidence="7" id="KW-0443">Lipid metabolism</keyword>
<gene>
    <name evidence="19" type="ORF">K491DRAFT_677667</name>
</gene>
<evidence type="ECO:0000256" key="5">
    <source>
        <dbReference type="ARBA" id="ARBA00022827"/>
    </source>
</evidence>
<dbReference type="InterPro" id="IPR000172">
    <property type="entry name" value="GMC_OxRdtase_N"/>
</dbReference>
<dbReference type="OrthoDB" id="9974421at2759"/>
<dbReference type="GO" id="GO:0016995">
    <property type="term" value="F:cholesterol oxidase activity"/>
    <property type="evidence" value="ECO:0007669"/>
    <property type="project" value="UniProtKB-EC"/>
</dbReference>
<dbReference type="InterPro" id="IPR052542">
    <property type="entry name" value="Cholesterol_Oxidase"/>
</dbReference>
<evidence type="ECO:0000256" key="7">
    <source>
        <dbReference type="ARBA" id="ARBA00023098"/>
    </source>
</evidence>
<keyword evidence="4" id="KW-0285">Flavoprotein</keyword>
<dbReference type="PANTHER" id="PTHR47470:SF1">
    <property type="entry name" value="FAD-DEPENDENT OXIDOREDUCTASE 2 FAD BINDING DOMAIN-CONTAINING PROTEIN"/>
    <property type="match status" value="1"/>
</dbReference>
<evidence type="ECO:0000256" key="4">
    <source>
        <dbReference type="ARBA" id="ARBA00022630"/>
    </source>
</evidence>
<keyword evidence="6" id="KW-0560">Oxidoreductase</keyword>
<dbReference type="GO" id="GO:0050660">
    <property type="term" value="F:flavin adenine dinucleotide binding"/>
    <property type="evidence" value="ECO:0007669"/>
    <property type="project" value="InterPro"/>
</dbReference>
<keyword evidence="20" id="KW-1185">Reference proteome</keyword>
<organism evidence="19 20">
    <name type="scientific">Lophiostoma macrostomum CBS 122681</name>
    <dbReference type="NCBI Taxonomy" id="1314788"/>
    <lineage>
        <taxon>Eukaryota</taxon>
        <taxon>Fungi</taxon>
        <taxon>Dikarya</taxon>
        <taxon>Ascomycota</taxon>
        <taxon>Pezizomycotina</taxon>
        <taxon>Dothideomycetes</taxon>
        <taxon>Pleosporomycetidae</taxon>
        <taxon>Pleosporales</taxon>
        <taxon>Lophiostomataceae</taxon>
        <taxon>Lophiostoma</taxon>
    </lineage>
</organism>
<keyword evidence="5" id="KW-0274">FAD</keyword>
<evidence type="ECO:0000256" key="12">
    <source>
        <dbReference type="ARBA" id="ARBA00049645"/>
    </source>
</evidence>
<evidence type="ECO:0000256" key="15">
    <source>
        <dbReference type="ARBA" id="ARBA00049778"/>
    </source>
</evidence>
<dbReference type="GO" id="GO:0004769">
    <property type="term" value="F:steroid Delta-isomerase activity"/>
    <property type="evidence" value="ECO:0007669"/>
    <property type="project" value="UniProtKB-EC"/>
</dbReference>
<evidence type="ECO:0000256" key="1">
    <source>
        <dbReference type="ARBA" id="ARBA00001974"/>
    </source>
</evidence>
<dbReference type="Pfam" id="PF00732">
    <property type="entry name" value="GMC_oxred_N"/>
    <property type="match status" value="1"/>
</dbReference>
<dbReference type="EMBL" id="MU004331">
    <property type="protein sequence ID" value="KAF2656879.1"/>
    <property type="molecule type" value="Genomic_DNA"/>
</dbReference>
<feature type="domain" description="Glucose-methanol-choline oxidoreductase N-terminal" evidence="17">
    <location>
        <begin position="143"/>
        <end position="383"/>
    </location>
</feature>
<evidence type="ECO:0000256" key="11">
    <source>
        <dbReference type="ARBA" id="ARBA00038856"/>
    </source>
</evidence>
<evidence type="ECO:0000313" key="20">
    <source>
        <dbReference type="Proteomes" id="UP000799324"/>
    </source>
</evidence>
<comment type="pathway">
    <text evidence="12">Steroid metabolism; cholesterol degradation.</text>
</comment>
<protein>
    <recommendedName>
        <fullName evidence="14">Cholesterol oxidase</fullName>
        <ecNumber evidence="13">1.1.3.6</ecNumber>
        <ecNumber evidence="11">5.3.3.1</ecNumber>
    </recommendedName>
    <alternativeName>
        <fullName evidence="15">Cholesterol isomerase</fullName>
    </alternativeName>
</protein>
<accession>A0A6A6TA93</accession>
<evidence type="ECO:0000259" key="17">
    <source>
        <dbReference type="Pfam" id="PF00732"/>
    </source>
</evidence>
<evidence type="ECO:0000259" key="18">
    <source>
        <dbReference type="Pfam" id="PF05199"/>
    </source>
</evidence>
<keyword evidence="3" id="KW-0153">Cholesterol metabolism</keyword>